<accession>A0A3M7REH0</accession>
<dbReference type="PANTHER" id="PTHR24033">
    <property type="entry name" value="EGF-LIKE DOMAIN-CONTAINING PROTEIN"/>
    <property type="match status" value="1"/>
</dbReference>
<dbReference type="Gene3D" id="2.10.25.10">
    <property type="entry name" value="Laminin"/>
    <property type="match status" value="3"/>
</dbReference>
<dbReference type="InterPro" id="IPR000742">
    <property type="entry name" value="EGF"/>
</dbReference>
<evidence type="ECO:0000313" key="4">
    <source>
        <dbReference type="EMBL" id="RNA21834.1"/>
    </source>
</evidence>
<dbReference type="Proteomes" id="UP000276133">
    <property type="component" value="Unassembled WGS sequence"/>
</dbReference>
<proteinExistence type="predicted"/>
<reference evidence="4 5" key="1">
    <citation type="journal article" date="2018" name="Sci. Rep.">
        <title>Genomic signatures of local adaptation to the degree of environmental predictability in rotifers.</title>
        <authorList>
            <person name="Franch-Gras L."/>
            <person name="Hahn C."/>
            <person name="Garcia-Roger E.M."/>
            <person name="Carmona M.J."/>
            <person name="Serra M."/>
            <person name="Gomez A."/>
        </authorList>
    </citation>
    <scope>NUCLEOTIDE SEQUENCE [LARGE SCALE GENOMIC DNA]</scope>
    <source>
        <strain evidence="4">HYR1</strain>
    </source>
</reference>
<dbReference type="OrthoDB" id="6252479at2759"/>
<dbReference type="AlphaFoldDB" id="A0A3M7REH0"/>
<evidence type="ECO:0000256" key="2">
    <source>
        <dbReference type="SAM" id="Phobius"/>
    </source>
</evidence>
<organism evidence="4 5">
    <name type="scientific">Brachionus plicatilis</name>
    <name type="common">Marine rotifer</name>
    <name type="synonym">Brachionus muelleri</name>
    <dbReference type="NCBI Taxonomy" id="10195"/>
    <lineage>
        <taxon>Eukaryota</taxon>
        <taxon>Metazoa</taxon>
        <taxon>Spiralia</taxon>
        <taxon>Gnathifera</taxon>
        <taxon>Rotifera</taxon>
        <taxon>Eurotatoria</taxon>
        <taxon>Monogononta</taxon>
        <taxon>Pseudotrocha</taxon>
        <taxon>Ploima</taxon>
        <taxon>Brachionidae</taxon>
        <taxon>Brachionus</taxon>
    </lineage>
</organism>
<feature type="disulfide bond" evidence="1">
    <location>
        <begin position="117"/>
        <end position="126"/>
    </location>
</feature>
<keyword evidence="1" id="KW-1015">Disulfide bond</keyword>
<comment type="caution">
    <text evidence="4">The sequence shown here is derived from an EMBL/GenBank/DDBJ whole genome shotgun (WGS) entry which is preliminary data.</text>
</comment>
<keyword evidence="2" id="KW-0472">Membrane</keyword>
<feature type="disulfide bond" evidence="1">
    <location>
        <begin position="200"/>
        <end position="209"/>
    </location>
</feature>
<protein>
    <submittedName>
        <fullName evidence="4">Crumbs-like protein</fullName>
    </submittedName>
</protein>
<feature type="domain" description="EGF-like" evidence="3">
    <location>
        <begin position="91"/>
        <end position="127"/>
    </location>
</feature>
<keyword evidence="2" id="KW-0812">Transmembrane</keyword>
<sequence length="383" mass="44280">MSTSEKTLHSSTVKNEFQTSTNADTTLMSTSEKTLHSSTVKNEFQTSTNADTTLINCENSTVNPKSNFTFNSSIQYFISFFDILTADLLFLMTNCLTNCTNNGKCKLNNNEKFICECDEHYIGTRCQIDSRPCASNPCMNGAKCFNDFIKKIYKCECVTKNGSVLFYGANCEKKIDVCENETCSKNGVCYDVENEPKCKCFKSYSGEKCQVESQEIKTVKTLNKSIFIYRLRLNHKLDLEMKQIKDTSSMLVEKSFKEKFLFKKILLSHFHLIILNVSIKLHFQHLKQIDSSFVRFYSTIIILISFSILIIFFLYFVGLKCTRLLNLKKMISIPKSHTMSFKVLVIKEKRIELVVSFRKPIQYYTLGKTIQFIFKFKLNFEKI</sequence>
<dbReference type="SMART" id="SM00181">
    <property type="entry name" value="EGF"/>
    <property type="match status" value="3"/>
</dbReference>
<feature type="disulfide bond" evidence="1">
    <location>
        <begin position="95"/>
        <end position="105"/>
    </location>
</feature>
<comment type="caution">
    <text evidence="1">Lacks conserved residue(s) required for the propagation of feature annotation.</text>
</comment>
<evidence type="ECO:0000259" key="3">
    <source>
        <dbReference type="PROSITE" id="PS50026"/>
    </source>
</evidence>
<dbReference type="PANTHER" id="PTHR24033:SF151">
    <property type="entry name" value="NOTCH 2"/>
    <property type="match status" value="1"/>
</dbReference>
<feature type="disulfide bond" evidence="1">
    <location>
        <begin position="138"/>
        <end position="155"/>
    </location>
</feature>
<dbReference type="EMBL" id="REGN01003591">
    <property type="protein sequence ID" value="RNA21834.1"/>
    <property type="molecule type" value="Genomic_DNA"/>
</dbReference>
<gene>
    <name evidence="4" type="ORF">BpHYR1_003122</name>
</gene>
<keyword evidence="1" id="KW-0245">EGF-like domain</keyword>
<dbReference type="SUPFAM" id="SSF57196">
    <property type="entry name" value="EGF/Laminin"/>
    <property type="match status" value="3"/>
</dbReference>
<keyword evidence="2" id="KW-1133">Transmembrane helix</keyword>
<dbReference type="STRING" id="10195.A0A3M7REH0"/>
<dbReference type="PROSITE" id="PS50026">
    <property type="entry name" value="EGF_3"/>
    <property type="match status" value="3"/>
</dbReference>
<feature type="domain" description="EGF-like" evidence="3">
    <location>
        <begin position="129"/>
        <end position="172"/>
    </location>
</feature>
<name>A0A3M7REH0_BRAPC</name>
<feature type="transmembrane region" description="Helical" evidence="2">
    <location>
        <begin position="295"/>
        <end position="319"/>
    </location>
</feature>
<dbReference type="PROSITE" id="PS00022">
    <property type="entry name" value="EGF_1"/>
    <property type="match status" value="2"/>
</dbReference>
<feature type="domain" description="EGF-like" evidence="3">
    <location>
        <begin position="174"/>
        <end position="210"/>
    </location>
</feature>
<dbReference type="InterPro" id="IPR051830">
    <property type="entry name" value="NOTCH_homolog"/>
</dbReference>
<evidence type="ECO:0000313" key="5">
    <source>
        <dbReference type="Proteomes" id="UP000276133"/>
    </source>
</evidence>
<evidence type="ECO:0000256" key="1">
    <source>
        <dbReference type="PROSITE-ProRule" id="PRU00076"/>
    </source>
</evidence>
<keyword evidence="5" id="KW-1185">Reference proteome</keyword>